<dbReference type="Proteomes" id="UP001208690">
    <property type="component" value="Unassembled WGS sequence"/>
</dbReference>
<dbReference type="RefSeq" id="WP_263845839.1">
    <property type="nucleotide sequence ID" value="NZ_JALIEB010000017.1"/>
</dbReference>
<keyword evidence="1" id="KW-0472">Membrane</keyword>
<evidence type="ECO:0000313" key="3">
    <source>
        <dbReference type="Proteomes" id="UP001208690"/>
    </source>
</evidence>
<gene>
    <name evidence="2" type="ORF">MUB52_19520</name>
</gene>
<proteinExistence type="predicted"/>
<protein>
    <submittedName>
        <fullName evidence="2">Uncharacterized protein</fullName>
    </submittedName>
</protein>
<accession>A0ABT3BJ66</accession>
<comment type="caution">
    <text evidence="2">The sequence shown here is derived from an EMBL/GenBank/DDBJ whole genome shotgun (WGS) entry which is preliminary data.</text>
</comment>
<sequence>MKSAKWGLGKLQISAVVAILLVLMPAAAQAYVGPGAGLTAIGTMIALLAALLLAIVGFVWYPIKRMRRARKAKAEVQLHGENGR</sequence>
<evidence type="ECO:0000313" key="2">
    <source>
        <dbReference type="EMBL" id="MCV3273628.1"/>
    </source>
</evidence>
<organism evidence="2 3">
    <name type="scientific">Roseobacter sinensis</name>
    <dbReference type="NCBI Taxonomy" id="2931391"/>
    <lineage>
        <taxon>Bacteria</taxon>
        <taxon>Pseudomonadati</taxon>
        <taxon>Pseudomonadota</taxon>
        <taxon>Alphaproteobacteria</taxon>
        <taxon>Rhodobacterales</taxon>
        <taxon>Roseobacteraceae</taxon>
        <taxon>Roseobacter</taxon>
    </lineage>
</organism>
<reference evidence="2 3" key="1">
    <citation type="submission" date="2022-04" db="EMBL/GenBank/DDBJ databases">
        <title>Roseobacter sp. WL0113 is a bacterium isolated from neritic sediment.</title>
        <authorList>
            <person name="Wang L."/>
            <person name="He W."/>
            <person name="Zhang D.-F."/>
        </authorList>
    </citation>
    <scope>NUCLEOTIDE SEQUENCE [LARGE SCALE GENOMIC DNA]</scope>
    <source>
        <strain evidence="2 3">WL0113</strain>
    </source>
</reference>
<feature type="transmembrane region" description="Helical" evidence="1">
    <location>
        <begin position="40"/>
        <end position="63"/>
    </location>
</feature>
<dbReference type="EMBL" id="JALIEB010000017">
    <property type="protein sequence ID" value="MCV3273628.1"/>
    <property type="molecule type" value="Genomic_DNA"/>
</dbReference>
<name>A0ABT3BJ66_9RHOB</name>
<evidence type="ECO:0000256" key="1">
    <source>
        <dbReference type="SAM" id="Phobius"/>
    </source>
</evidence>
<keyword evidence="1" id="KW-1133">Transmembrane helix</keyword>
<keyword evidence="1" id="KW-0812">Transmembrane</keyword>
<keyword evidence="3" id="KW-1185">Reference proteome</keyword>